<feature type="domain" description="Myb/SANT-like" evidence="1">
    <location>
        <begin position="1"/>
        <end position="79"/>
    </location>
</feature>
<sequence length="93" mass="11112">MECVFIELMHEEFITRLQSSTFPPLWARITERMNSVMNQGCVFTAVQKLNRLRRAWRLLNDILSKGTGWGWDPERNTITDDPRRLEELYRVNI</sequence>
<protein>
    <recommendedName>
        <fullName evidence="1">Myb/SANT-like domain-containing protein</fullName>
    </recommendedName>
</protein>
<evidence type="ECO:0000313" key="2">
    <source>
        <dbReference type="EMBL" id="KAL0306143.1"/>
    </source>
</evidence>
<dbReference type="EMBL" id="JACGWJ010000028">
    <property type="protein sequence ID" value="KAL0306143.1"/>
    <property type="molecule type" value="Genomic_DNA"/>
</dbReference>
<dbReference type="InterPro" id="IPR024752">
    <property type="entry name" value="Myb/SANT-like_dom"/>
</dbReference>
<dbReference type="Pfam" id="PF12776">
    <property type="entry name" value="Myb_DNA-bind_3"/>
    <property type="match status" value="1"/>
</dbReference>
<organism evidence="2">
    <name type="scientific">Sesamum radiatum</name>
    <name type="common">Black benniseed</name>
    <dbReference type="NCBI Taxonomy" id="300843"/>
    <lineage>
        <taxon>Eukaryota</taxon>
        <taxon>Viridiplantae</taxon>
        <taxon>Streptophyta</taxon>
        <taxon>Embryophyta</taxon>
        <taxon>Tracheophyta</taxon>
        <taxon>Spermatophyta</taxon>
        <taxon>Magnoliopsida</taxon>
        <taxon>eudicotyledons</taxon>
        <taxon>Gunneridae</taxon>
        <taxon>Pentapetalae</taxon>
        <taxon>asterids</taxon>
        <taxon>lamiids</taxon>
        <taxon>Lamiales</taxon>
        <taxon>Pedaliaceae</taxon>
        <taxon>Sesamum</taxon>
    </lineage>
</organism>
<proteinExistence type="predicted"/>
<gene>
    <name evidence="2" type="ORF">Sradi_6031600</name>
</gene>
<reference evidence="2" key="1">
    <citation type="submission" date="2020-06" db="EMBL/GenBank/DDBJ databases">
        <authorList>
            <person name="Li T."/>
            <person name="Hu X."/>
            <person name="Zhang T."/>
            <person name="Song X."/>
            <person name="Zhang H."/>
            <person name="Dai N."/>
            <person name="Sheng W."/>
            <person name="Hou X."/>
            <person name="Wei L."/>
        </authorList>
    </citation>
    <scope>NUCLEOTIDE SEQUENCE</scope>
    <source>
        <strain evidence="2">G02</strain>
        <tissue evidence="2">Leaf</tissue>
    </source>
</reference>
<evidence type="ECO:0000259" key="1">
    <source>
        <dbReference type="Pfam" id="PF12776"/>
    </source>
</evidence>
<name>A0AAW2KK99_SESRA</name>
<accession>A0AAW2KK99</accession>
<comment type="caution">
    <text evidence="2">The sequence shown here is derived from an EMBL/GenBank/DDBJ whole genome shotgun (WGS) entry which is preliminary data.</text>
</comment>
<reference evidence="2" key="2">
    <citation type="journal article" date="2024" name="Plant">
        <title>Genomic evolution and insights into agronomic trait innovations of Sesamum species.</title>
        <authorList>
            <person name="Miao H."/>
            <person name="Wang L."/>
            <person name="Qu L."/>
            <person name="Liu H."/>
            <person name="Sun Y."/>
            <person name="Le M."/>
            <person name="Wang Q."/>
            <person name="Wei S."/>
            <person name="Zheng Y."/>
            <person name="Lin W."/>
            <person name="Duan Y."/>
            <person name="Cao H."/>
            <person name="Xiong S."/>
            <person name="Wang X."/>
            <person name="Wei L."/>
            <person name="Li C."/>
            <person name="Ma Q."/>
            <person name="Ju M."/>
            <person name="Zhao R."/>
            <person name="Li G."/>
            <person name="Mu C."/>
            <person name="Tian Q."/>
            <person name="Mei H."/>
            <person name="Zhang T."/>
            <person name="Gao T."/>
            <person name="Zhang H."/>
        </authorList>
    </citation>
    <scope>NUCLEOTIDE SEQUENCE</scope>
    <source>
        <strain evidence="2">G02</strain>
    </source>
</reference>
<dbReference type="AlphaFoldDB" id="A0AAW2KK99"/>